<feature type="binding site" evidence="2">
    <location>
        <position position="130"/>
    </location>
    <ligand>
        <name>Fe cation</name>
        <dbReference type="ChEBI" id="CHEBI:24875"/>
    </ligand>
</feature>
<sequence length="161" mass="18567">MKNLVLLPDELLYQRSEPVENIDAEVRELAAEMLETMREARGIGLAGVQVGELRRLFVCQDEDEKPWVFINPSILETSLQEVKYEEGCLSIPGIYSDVKRPAVIKVQAWNERGRPFQVEADGMFARVILHEYDHLNGVLFLNHLSERKREKLLKQYSAQRG</sequence>
<dbReference type="NCBIfam" id="NF001159">
    <property type="entry name" value="PRK00150.1-3"/>
    <property type="match status" value="1"/>
</dbReference>
<dbReference type="KEGG" id="sfc:Spiaf_1090"/>
<dbReference type="PRINTS" id="PR01576">
    <property type="entry name" value="PDEFORMYLASE"/>
</dbReference>
<comment type="function">
    <text evidence="2">Removes the formyl group from the N-terminal Met of newly synthesized proteins. Requires at least a dipeptide for an efficient rate of reaction. N-terminal L-methionine is a prerequisite for activity but the enzyme has broad specificity at other positions.</text>
</comment>
<dbReference type="GO" id="GO:0042586">
    <property type="term" value="F:peptide deformylase activity"/>
    <property type="evidence" value="ECO:0007669"/>
    <property type="project" value="UniProtKB-UniRule"/>
</dbReference>
<reference evidence="4" key="1">
    <citation type="journal article" date="2013" name="Stand. Genomic Sci.">
        <title>Complete genome sequence of the halophilic bacterium Spirochaeta africana type strain (Z-7692(T)) from the alkaline Lake Magadi in the East African Rift.</title>
        <authorList>
            <person name="Liolos K."/>
            <person name="Abt B."/>
            <person name="Scheuner C."/>
            <person name="Teshima H."/>
            <person name="Held B."/>
            <person name="Lapidus A."/>
            <person name="Nolan M."/>
            <person name="Lucas S."/>
            <person name="Deshpande S."/>
            <person name="Cheng J.F."/>
            <person name="Tapia R."/>
            <person name="Goodwin L.A."/>
            <person name="Pitluck S."/>
            <person name="Pagani I."/>
            <person name="Ivanova N."/>
            <person name="Mavromatis K."/>
            <person name="Mikhailova N."/>
            <person name="Huntemann M."/>
            <person name="Pati A."/>
            <person name="Chen A."/>
            <person name="Palaniappan K."/>
            <person name="Land M."/>
            <person name="Rohde M."/>
            <person name="Tindall B.J."/>
            <person name="Detter J.C."/>
            <person name="Goker M."/>
            <person name="Bristow J."/>
            <person name="Eisen J.A."/>
            <person name="Markowitz V."/>
            <person name="Hugenholtz P."/>
            <person name="Woyke T."/>
            <person name="Klenk H.P."/>
            <person name="Kyrpides N.C."/>
        </authorList>
    </citation>
    <scope>NUCLEOTIDE SEQUENCE</scope>
    <source>
        <strain evidence="4">ATCC 700263 / DSM 8902 / Z-7692</strain>
    </source>
</reference>
<feature type="active site" evidence="2">
    <location>
        <position position="131"/>
    </location>
</feature>
<dbReference type="EMBL" id="CP003282">
    <property type="protein sequence ID" value="AFG37177.1"/>
    <property type="molecule type" value="Genomic_DNA"/>
</dbReference>
<dbReference type="PANTHER" id="PTHR10458:SF22">
    <property type="entry name" value="PEPTIDE DEFORMYLASE"/>
    <property type="match status" value="1"/>
</dbReference>
<keyword evidence="2" id="KW-0479">Metal-binding</keyword>
<dbReference type="InterPro" id="IPR023635">
    <property type="entry name" value="Peptide_deformylase"/>
</dbReference>
<evidence type="ECO:0000256" key="1">
    <source>
        <dbReference type="ARBA" id="ARBA00010759"/>
    </source>
</evidence>
<gene>
    <name evidence="2" type="primary">def</name>
    <name evidence="3" type="ordered locus">Spiaf_1090</name>
</gene>
<evidence type="ECO:0000256" key="2">
    <source>
        <dbReference type="HAMAP-Rule" id="MF_00163"/>
    </source>
</evidence>
<dbReference type="Proteomes" id="UP000007383">
    <property type="component" value="Chromosome"/>
</dbReference>
<dbReference type="CDD" id="cd00487">
    <property type="entry name" value="Pep_deformylase"/>
    <property type="match status" value="1"/>
</dbReference>
<dbReference type="Gene3D" id="3.90.45.10">
    <property type="entry name" value="Peptide deformylase"/>
    <property type="match status" value="1"/>
</dbReference>
<dbReference type="NCBIfam" id="TIGR00079">
    <property type="entry name" value="pept_deformyl"/>
    <property type="match status" value="1"/>
</dbReference>
<dbReference type="STRING" id="889378.Spiaf_1090"/>
<dbReference type="HOGENOM" id="CLU_061901_2_0_12"/>
<feature type="binding site" evidence="2">
    <location>
        <position position="88"/>
    </location>
    <ligand>
        <name>Fe cation</name>
        <dbReference type="ChEBI" id="CHEBI:24875"/>
    </ligand>
</feature>
<proteinExistence type="inferred from homology"/>
<dbReference type="PATRIC" id="fig|889378.3.peg.1091"/>
<dbReference type="EC" id="3.5.1.88" evidence="2"/>
<comment type="catalytic activity">
    <reaction evidence="2">
        <text>N-terminal N-formyl-L-methionyl-[peptide] + H2O = N-terminal L-methionyl-[peptide] + formate</text>
        <dbReference type="Rhea" id="RHEA:24420"/>
        <dbReference type="Rhea" id="RHEA-COMP:10639"/>
        <dbReference type="Rhea" id="RHEA-COMP:10640"/>
        <dbReference type="ChEBI" id="CHEBI:15377"/>
        <dbReference type="ChEBI" id="CHEBI:15740"/>
        <dbReference type="ChEBI" id="CHEBI:49298"/>
        <dbReference type="ChEBI" id="CHEBI:64731"/>
        <dbReference type="EC" id="3.5.1.88"/>
    </reaction>
</comment>
<dbReference type="eggNOG" id="COG0242">
    <property type="taxonomic scope" value="Bacteria"/>
</dbReference>
<evidence type="ECO:0000313" key="4">
    <source>
        <dbReference type="Proteomes" id="UP000007383"/>
    </source>
</evidence>
<dbReference type="RefSeq" id="WP_014455169.1">
    <property type="nucleotide sequence ID" value="NC_017098.1"/>
</dbReference>
<dbReference type="HAMAP" id="MF_00163">
    <property type="entry name" value="Pep_deformylase"/>
    <property type="match status" value="1"/>
</dbReference>
<dbReference type="AlphaFoldDB" id="H9UI34"/>
<dbReference type="InterPro" id="IPR036821">
    <property type="entry name" value="Peptide_deformylase_sf"/>
</dbReference>
<dbReference type="Pfam" id="PF01327">
    <property type="entry name" value="Pep_deformylase"/>
    <property type="match status" value="1"/>
</dbReference>
<dbReference type="PANTHER" id="PTHR10458">
    <property type="entry name" value="PEPTIDE DEFORMYLASE"/>
    <property type="match status" value="1"/>
</dbReference>
<keyword evidence="4" id="KW-1185">Reference proteome</keyword>
<protein>
    <recommendedName>
        <fullName evidence="2">Peptide deformylase</fullName>
        <shortName evidence="2">PDF</shortName>
        <ecNumber evidence="2">3.5.1.88</ecNumber>
    </recommendedName>
    <alternativeName>
        <fullName evidence="2">Polypeptide deformylase</fullName>
    </alternativeName>
</protein>
<keyword evidence="2" id="KW-0378">Hydrolase</keyword>
<name>H9UI34_SPIAZ</name>
<comment type="cofactor">
    <cofactor evidence="2">
        <name>Fe(2+)</name>
        <dbReference type="ChEBI" id="CHEBI:29033"/>
    </cofactor>
    <text evidence="2">Binds 1 Fe(2+) ion.</text>
</comment>
<dbReference type="GO" id="GO:0006412">
    <property type="term" value="P:translation"/>
    <property type="evidence" value="ECO:0007669"/>
    <property type="project" value="UniProtKB-UniRule"/>
</dbReference>
<evidence type="ECO:0000313" key="3">
    <source>
        <dbReference type="EMBL" id="AFG37177.1"/>
    </source>
</evidence>
<accession>H9UI34</accession>
<dbReference type="OrthoDB" id="9784988at2"/>
<dbReference type="SUPFAM" id="SSF56420">
    <property type="entry name" value="Peptide deformylase"/>
    <property type="match status" value="1"/>
</dbReference>
<dbReference type="PIRSF" id="PIRSF004749">
    <property type="entry name" value="Pep_def"/>
    <property type="match status" value="1"/>
</dbReference>
<comment type="similarity">
    <text evidence="1 2">Belongs to the polypeptide deformylase family.</text>
</comment>
<keyword evidence="2" id="KW-0408">Iron</keyword>
<dbReference type="GO" id="GO:0046872">
    <property type="term" value="F:metal ion binding"/>
    <property type="evidence" value="ECO:0007669"/>
    <property type="project" value="UniProtKB-KW"/>
</dbReference>
<keyword evidence="2" id="KW-0648">Protein biosynthesis</keyword>
<organism evidence="3 4">
    <name type="scientific">Spirochaeta africana (strain ATCC 700263 / DSM 8902 / Z-7692)</name>
    <dbReference type="NCBI Taxonomy" id="889378"/>
    <lineage>
        <taxon>Bacteria</taxon>
        <taxon>Pseudomonadati</taxon>
        <taxon>Spirochaetota</taxon>
        <taxon>Spirochaetia</taxon>
        <taxon>Spirochaetales</taxon>
        <taxon>Spirochaetaceae</taxon>
        <taxon>Spirochaeta</taxon>
    </lineage>
</organism>
<feature type="binding site" evidence="2">
    <location>
        <position position="134"/>
    </location>
    <ligand>
        <name>Fe cation</name>
        <dbReference type="ChEBI" id="CHEBI:24875"/>
    </ligand>
</feature>